<dbReference type="GO" id="GO:0140098">
    <property type="term" value="F:catalytic activity, acting on RNA"/>
    <property type="evidence" value="ECO:0007669"/>
    <property type="project" value="UniProtKB-ARBA"/>
</dbReference>
<dbReference type="EMBL" id="JQ844230">
    <property type="protein sequence ID" value="AGS53332.1"/>
    <property type="molecule type" value="Genomic_DNA"/>
</dbReference>
<dbReference type="EC" id="4.2.1.70" evidence="2"/>
<dbReference type="InterPro" id="IPR006224">
    <property type="entry name" value="PsdUridine_synth_RluA-like_CS"/>
</dbReference>
<dbReference type="SUPFAM" id="SSF55120">
    <property type="entry name" value="Pseudouridine synthase"/>
    <property type="match status" value="1"/>
</dbReference>
<organism evidence="2">
    <name type="scientific">uncultured bacterium contig00014</name>
    <dbReference type="NCBI Taxonomy" id="1181505"/>
    <lineage>
        <taxon>Bacteria</taxon>
        <taxon>environmental samples</taxon>
    </lineage>
</organism>
<proteinExistence type="predicted"/>
<feature type="domain" description="Pseudouridine synthase RsuA/RluA-like" evidence="1">
    <location>
        <begin position="15"/>
        <end position="172"/>
    </location>
</feature>
<dbReference type="GO" id="GO:0009982">
    <property type="term" value="F:pseudouridine synthase activity"/>
    <property type="evidence" value="ECO:0007669"/>
    <property type="project" value="InterPro"/>
</dbReference>
<keyword evidence="2" id="KW-0456">Lyase</keyword>
<dbReference type="InterPro" id="IPR050188">
    <property type="entry name" value="RluA_PseudoU_synthase"/>
</dbReference>
<dbReference type="AlphaFoldDB" id="A0A806K0T1"/>
<sequence length="244" mass="26548">MEKSLKVLFENDFCLVLNKPAGLPVQGGEGVRISLDSILSETISPRPLLVHRLDRDTSGLILVAKTKEAARILSVLFAGEVTKCLTKGLGKKDRAVIKRYLGVCSGKPDPEQGVIRLDLDVRGKKAPRESETFYRLISVGNSGGVSLGDSFSFLELELGTGRTHQIRRHLAHAGHPILGDDKYGDFSLNKHLRKTLGLKHLLLHASRLIIPPLAALPDGLDVTAPLPDYFSRALELLGCGDFGE</sequence>
<protein>
    <submittedName>
        <fullName evidence="2">Pseudouridylate synthase</fullName>
        <ecNumber evidence="2">4.2.1.70</ecNumber>
    </submittedName>
</protein>
<name>A0A806K0T1_9BACT</name>
<dbReference type="PANTHER" id="PTHR21600">
    <property type="entry name" value="MITOCHONDRIAL RNA PSEUDOURIDINE SYNTHASE"/>
    <property type="match status" value="1"/>
</dbReference>
<dbReference type="GO" id="GO:0004730">
    <property type="term" value="F:pseudouridylate synthase activity"/>
    <property type="evidence" value="ECO:0007669"/>
    <property type="project" value="UniProtKB-EC"/>
</dbReference>
<dbReference type="InterPro" id="IPR020103">
    <property type="entry name" value="PsdUridine_synth_cat_dom_sf"/>
</dbReference>
<evidence type="ECO:0000313" key="2">
    <source>
        <dbReference type="EMBL" id="AGS53332.1"/>
    </source>
</evidence>
<dbReference type="PROSITE" id="PS01129">
    <property type="entry name" value="PSI_RLU"/>
    <property type="match status" value="1"/>
</dbReference>
<accession>A0A806K0T1</accession>
<dbReference type="Gene3D" id="3.30.2350.10">
    <property type="entry name" value="Pseudouridine synthase"/>
    <property type="match status" value="1"/>
</dbReference>
<evidence type="ECO:0000259" key="1">
    <source>
        <dbReference type="Pfam" id="PF00849"/>
    </source>
</evidence>
<dbReference type="Pfam" id="PF00849">
    <property type="entry name" value="PseudoU_synth_2"/>
    <property type="match status" value="1"/>
</dbReference>
<dbReference type="CDD" id="cd02869">
    <property type="entry name" value="PseudoU_synth_RluA_like"/>
    <property type="match status" value="1"/>
</dbReference>
<dbReference type="GO" id="GO:0006396">
    <property type="term" value="P:RNA processing"/>
    <property type="evidence" value="ECO:0007669"/>
    <property type="project" value="UniProtKB-ARBA"/>
</dbReference>
<reference evidence="2" key="1">
    <citation type="submission" date="2012-03" db="EMBL/GenBank/DDBJ databases">
        <title>Functional metagenomics reveals considerable lignocellulase gene clusters in the gut microbiome of a wood-feeding higher termite.</title>
        <authorList>
            <person name="Liu N."/>
        </authorList>
    </citation>
    <scope>NUCLEOTIDE SEQUENCE</scope>
</reference>
<dbReference type="InterPro" id="IPR006145">
    <property type="entry name" value="PsdUridine_synth_RsuA/RluA"/>
</dbReference>
<dbReference type="GO" id="GO:0003723">
    <property type="term" value="F:RNA binding"/>
    <property type="evidence" value="ECO:0007669"/>
    <property type="project" value="InterPro"/>
</dbReference>